<keyword evidence="2" id="KW-1185">Reference proteome</keyword>
<accession>A0A8T0HNW5</accession>
<sequence length="60" mass="7091">MSSKSLLAVTFICLTYREPGHLFQAWLWVFLKLVERLTWTIHMTCCFSTWFSLSELLASF</sequence>
<dbReference type="AlphaFoldDB" id="A0A8T0HNW5"/>
<evidence type="ECO:0000313" key="2">
    <source>
        <dbReference type="Proteomes" id="UP000822688"/>
    </source>
</evidence>
<dbReference type="Proteomes" id="UP000822688">
    <property type="component" value="Chromosome V"/>
</dbReference>
<evidence type="ECO:0000313" key="1">
    <source>
        <dbReference type="EMBL" id="KAG0572298.1"/>
    </source>
</evidence>
<comment type="caution">
    <text evidence="1">The sequence shown here is derived from an EMBL/GenBank/DDBJ whole genome shotgun (WGS) entry which is preliminary data.</text>
</comment>
<organism evidence="1 2">
    <name type="scientific">Ceratodon purpureus</name>
    <name type="common">Fire moss</name>
    <name type="synonym">Dicranum purpureum</name>
    <dbReference type="NCBI Taxonomy" id="3225"/>
    <lineage>
        <taxon>Eukaryota</taxon>
        <taxon>Viridiplantae</taxon>
        <taxon>Streptophyta</taxon>
        <taxon>Embryophyta</taxon>
        <taxon>Bryophyta</taxon>
        <taxon>Bryophytina</taxon>
        <taxon>Bryopsida</taxon>
        <taxon>Dicranidae</taxon>
        <taxon>Pseudoditrichales</taxon>
        <taxon>Ditrichaceae</taxon>
        <taxon>Ceratodon</taxon>
    </lineage>
</organism>
<dbReference type="EMBL" id="CM026426">
    <property type="protein sequence ID" value="KAG0572298.1"/>
    <property type="molecule type" value="Genomic_DNA"/>
</dbReference>
<reference evidence="1" key="1">
    <citation type="submission" date="2020-06" db="EMBL/GenBank/DDBJ databases">
        <title>WGS assembly of Ceratodon purpureus strain R40.</title>
        <authorList>
            <person name="Carey S.B."/>
            <person name="Jenkins J."/>
            <person name="Shu S."/>
            <person name="Lovell J.T."/>
            <person name="Sreedasyam A."/>
            <person name="Maumus F."/>
            <person name="Tiley G.P."/>
            <person name="Fernandez-Pozo N."/>
            <person name="Barry K."/>
            <person name="Chen C."/>
            <person name="Wang M."/>
            <person name="Lipzen A."/>
            <person name="Daum C."/>
            <person name="Saski C.A."/>
            <person name="Payton A.C."/>
            <person name="Mcbreen J.C."/>
            <person name="Conrad R.E."/>
            <person name="Kollar L.M."/>
            <person name="Olsson S."/>
            <person name="Huttunen S."/>
            <person name="Landis J.B."/>
            <person name="Wickett N.J."/>
            <person name="Johnson M.G."/>
            <person name="Rensing S.A."/>
            <person name="Grimwood J."/>
            <person name="Schmutz J."/>
            <person name="Mcdaniel S.F."/>
        </authorList>
    </citation>
    <scope>NUCLEOTIDE SEQUENCE</scope>
    <source>
        <strain evidence="1">R40</strain>
    </source>
</reference>
<name>A0A8T0HNW5_CERPU</name>
<gene>
    <name evidence="1" type="ORF">KC19_VG082500</name>
</gene>
<proteinExistence type="predicted"/>
<protein>
    <submittedName>
        <fullName evidence="1">Uncharacterized protein</fullName>
    </submittedName>
</protein>